<feature type="domain" description="N-acetyltransferase" evidence="1">
    <location>
        <begin position="1"/>
        <end position="150"/>
    </location>
</feature>
<dbReference type="Proteomes" id="UP000272400">
    <property type="component" value="Unassembled WGS sequence"/>
</dbReference>
<dbReference type="InterPro" id="IPR000182">
    <property type="entry name" value="GNAT_dom"/>
</dbReference>
<gene>
    <name evidence="2" type="ORF">EDD29_2844</name>
</gene>
<dbReference type="InterPro" id="IPR016181">
    <property type="entry name" value="Acyl_CoA_acyltransferase"/>
</dbReference>
<proteinExistence type="predicted"/>
<sequence>MIGAAWRARLDGEDLKEALELVRICAEFDAEAGFTGVTEEAGTGPGPHLLVRRDADASLVAYACFTTEDGMTDGRFVVHPGFRSIGIATTLLELLGPDAASWPVPGPVGGWADGHHPAAERLARRFALPETGRVWRTLRPLTGPHARPLPEPPSALTLTEAPAPGEAVRLWEESGLPARYRPPVDGSARLLFAAGPGGGLVGYAWLDRRLRRVEGLRTGTLKAIVPAARGRGTGLALASGALALLRADGARAAEARVDPALSRVVRMSRLLGFERTQDDVRYGLNMGI</sequence>
<dbReference type="SUPFAM" id="SSF55729">
    <property type="entry name" value="Acyl-CoA N-acyltransferases (Nat)"/>
    <property type="match status" value="1"/>
</dbReference>
<evidence type="ECO:0000313" key="3">
    <source>
        <dbReference type="Proteomes" id="UP000272400"/>
    </source>
</evidence>
<dbReference type="Gene3D" id="3.40.630.30">
    <property type="match status" value="1"/>
</dbReference>
<protein>
    <submittedName>
        <fullName evidence="2">Mycothiol synthase</fullName>
    </submittedName>
</protein>
<dbReference type="OrthoDB" id="4688486at2"/>
<keyword evidence="3" id="KW-1185">Reference proteome</keyword>
<name>A0A3N1CVI3_9ACTN</name>
<organism evidence="2 3">
    <name type="scientific">Actinocorallia herbida</name>
    <dbReference type="NCBI Taxonomy" id="58109"/>
    <lineage>
        <taxon>Bacteria</taxon>
        <taxon>Bacillati</taxon>
        <taxon>Actinomycetota</taxon>
        <taxon>Actinomycetes</taxon>
        <taxon>Streptosporangiales</taxon>
        <taxon>Thermomonosporaceae</taxon>
        <taxon>Actinocorallia</taxon>
    </lineage>
</organism>
<dbReference type="PROSITE" id="PS51186">
    <property type="entry name" value="GNAT"/>
    <property type="match status" value="1"/>
</dbReference>
<dbReference type="RefSeq" id="WP_123664825.1">
    <property type="nucleotide sequence ID" value="NZ_RJKE01000001.1"/>
</dbReference>
<dbReference type="GO" id="GO:0016747">
    <property type="term" value="F:acyltransferase activity, transferring groups other than amino-acyl groups"/>
    <property type="evidence" value="ECO:0007669"/>
    <property type="project" value="InterPro"/>
</dbReference>
<dbReference type="EMBL" id="RJKE01000001">
    <property type="protein sequence ID" value="ROO85302.1"/>
    <property type="molecule type" value="Genomic_DNA"/>
</dbReference>
<accession>A0A3N1CVI3</accession>
<reference evidence="2 3" key="1">
    <citation type="submission" date="2018-11" db="EMBL/GenBank/DDBJ databases">
        <title>Sequencing the genomes of 1000 actinobacteria strains.</title>
        <authorList>
            <person name="Klenk H.-P."/>
        </authorList>
    </citation>
    <scope>NUCLEOTIDE SEQUENCE [LARGE SCALE GENOMIC DNA]</scope>
    <source>
        <strain evidence="2 3">DSM 44254</strain>
    </source>
</reference>
<evidence type="ECO:0000313" key="2">
    <source>
        <dbReference type="EMBL" id="ROO85302.1"/>
    </source>
</evidence>
<comment type="caution">
    <text evidence="2">The sequence shown here is derived from an EMBL/GenBank/DDBJ whole genome shotgun (WGS) entry which is preliminary data.</text>
</comment>
<dbReference type="AlphaFoldDB" id="A0A3N1CVI3"/>
<evidence type="ECO:0000259" key="1">
    <source>
        <dbReference type="PROSITE" id="PS51186"/>
    </source>
</evidence>